<reference evidence="8" key="1">
    <citation type="journal article" date="2019" name="Int. J. Syst. Evol. Microbiol.">
        <title>The Global Catalogue of Microorganisms (GCM) 10K type strain sequencing project: providing services to taxonomists for standard genome sequencing and annotation.</title>
        <authorList>
            <consortium name="The Broad Institute Genomics Platform"/>
            <consortium name="The Broad Institute Genome Sequencing Center for Infectious Disease"/>
            <person name="Wu L."/>
            <person name="Ma J."/>
        </authorList>
    </citation>
    <scope>NUCLEOTIDE SEQUENCE [LARGE SCALE GENOMIC DNA]</scope>
    <source>
        <strain evidence="8">JCM 17138</strain>
    </source>
</reference>
<evidence type="ECO:0000256" key="1">
    <source>
        <dbReference type="ARBA" id="ARBA00007812"/>
    </source>
</evidence>
<dbReference type="NCBIfam" id="NF005485">
    <property type="entry name" value="PRK07092.1"/>
    <property type="match status" value="1"/>
</dbReference>
<feature type="domain" description="Thiamine pyrophosphate enzyme TPP-binding" evidence="5">
    <location>
        <begin position="420"/>
        <end position="543"/>
    </location>
</feature>
<feature type="domain" description="Thiamine pyrophosphate enzyme N-terminal TPP-binding" evidence="6">
    <location>
        <begin position="13"/>
        <end position="115"/>
    </location>
</feature>
<dbReference type="Gene3D" id="3.40.50.1220">
    <property type="entry name" value="TPP-binding domain"/>
    <property type="match status" value="1"/>
</dbReference>
<evidence type="ECO:0000256" key="2">
    <source>
        <dbReference type="ARBA" id="ARBA00023052"/>
    </source>
</evidence>
<evidence type="ECO:0000313" key="8">
    <source>
        <dbReference type="Proteomes" id="UP001501009"/>
    </source>
</evidence>
<evidence type="ECO:0000259" key="6">
    <source>
        <dbReference type="Pfam" id="PF02776"/>
    </source>
</evidence>
<evidence type="ECO:0000313" key="7">
    <source>
        <dbReference type="EMBL" id="GAA3779541.1"/>
    </source>
</evidence>
<evidence type="ECO:0000259" key="4">
    <source>
        <dbReference type="Pfam" id="PF00205"/>
    </source>
</evidence>
<comment type="similarity">
    <text evidence="1 3">Belongs to the TPP enzyme family.</text>
</comment>
<dbReference type="Pfam" id="PF02775">
    <property type="entry name" value="TPP_enzyme_C"/>
    <property type="match status" value="1"/>
</dbReference>
<dbReference type="Pfam" id="PF00205">
    <property type="entry name" value="TPP_enzyme_M"/>
    <property type="match status" value="1"/>
</dbReference>
<dbReference type="CDD" id="cd02002">
    <property type="entry name" value="TPP_BFDC"/>
    <property type="match status" value="1"/>
</dbReference>
<dbReference type="SUPFAM" id="SSF52467">
    <property type="entry name" value="DHS-like NAD/FAD-binding domain"/>
    <property type="match status" value="1"/>
</dbReference>
<dbReference type="InterPro" id="IPR029035">
    <property type="entry name" value="DHS-like_NAD/FAD-binding_dom"/>
</dbReference>
<comment type="caution">
    <text evidence="7">The sequence shown here is derived from an EMBL/GenBank/DDBJ whole genome shotgun (WGS) entry which is preliminary data.</text>
</comment>
<dbReference type="PANTHER" id="PTHR18968:SF133">
    <property type="entry name" value="BENZOYLFORMATE DECARBOXYLASE"/>
    <property type="match status" value="1"/>
</dbReference>
<dbReference type="EMBL" id="BAABDE010000006">
    <property type="protein sequence ID" value="GAA3779541.1"/>
    <property type="molecule type" value="Genomic_DNA"/>
</dbReference>
<dbReference type="InterPro" id="IPR012000">
    <property type="entry name" value="Thiamin_PyroP_enz_cen_dom"/>
</dbReference>
<dbReference type="InterPro" id="IPR029061">
    <property type="entry name" value="THDP-binding"/>
</dbReference>
<sequence>MTVTNDEAPAARTVRDATLDVLRALGLTTVFSNPSHTEMKLFEYWPEDEFRFVMGLQEAAVVGMADGYAQGTGEPALVLINGAAGLGNAMGSVYTAAAANTPMVILGGQQARKMLLGDPFLVAKDATQLPKPYIKWAGEPGRPQDVPALIAQAYQIAKQAPQGPVFVAVPEDDWVRPADPEPVRIAEVESAVVPDPAVLARIAEALNGAERPGLVAGGPVDAQGARGALVALAEKLNARVWGAPVWNRGAFPENHPLFAGVLPPIPELVNERLAAQHDVVVVLGGPAFTLFTAWDLFSTAPADLDRTPRPQLTPDVRFLHVTDNPQAAAATLANQSFVAPPGAVVKGLVPLVEEREPVELAPVREPVAVPEPSTPLTQAYLFHVLSQELPDDAQLFEELPIARADFHEQIPLGADNGYFATASGALGFPFAGAVGYALAHPEKRAVVVVGEGSAQYTLHALWTAAQHRLPVTFVIPDNSGYLSLKYYLQDQKSWQKGWDLSDVDMAQLARGFGVRGERIETPESLRESLRSALTADGPVLLDVVVADPGLFRL</sequence>
<dbReference type="Gene3D" id="3.40.50.970">
    <property type="match status" value="2"/>
</dbReference>
<evidence type="ECO:0000259" key="5">
    <source>
        <dbReference type="Pfam" id="PF02775"/>
    </source>
</evidence>
<dbReference type="InterPro" id="IPR045229">
    <property type="entry name" value="TPP_enz"/>
</dbReference>
<dbReference type="Proteomes" id="UP001501009">
    <property type="component" value="Unassembled WGS sequence"/>
</dbReference>
<name>A0ABP7H1Q9_9ACTN</name>
<accession>A0ABP7H1Q9</accession>
<dbReference type="SUPFAM" id="SSF52518">
    <property type="entry name" value="Thiamin diphosphate-binding fold (THDP-binding)"/>
    <property type="match status" value="2"/>
</dbReference>
<feature type="domain" description="Thiamine pyrophosphate enzyme central" evidence="4">
    <location>
        <begin position="199"/>
        <end position="292"/>
    </location>
</feature>
<keyword evidence="2 3" id="KW-0786">Thiamine pyrophosphate</keyword>
<dbReference type="Pfam" id="PF02776">
    <property type="entry name" value="TPP_enzyme_N"/>
    <property type="match status" value="1"/>
</dbReference>
<dbReference type="PANTHER" id="PTHR18968">
    <property type="entry name" value="THIAMINE PYROPHOSPHATE ENZYMES"/>
    <property type="match status" value="1"/>
</dbReference>
<dbReference type="InterPro" id="IPR011766">
    <property type="entry name" value="TPP_enzyme_TPP-bd"/>
</dbReference>
<gene>
    <name evidence="7" type="primary">mdlC_1</name>
    <name evidence="7" type="ORF">GCM10022403_012820</name>
</gene>
<keyword evidence="8" id="KW-1185">Reference proteome</keyword>
<dbReference type="CDD" id="cd07035">
    <property type="entry name" value="TPP_PYR_POX_like"/>
    <property type="match status" value="1"/>
</dbReference>
<dbReference type="InterPro" id="IPR012001">
    <property type="entry name" value="Thiamin_PyroP_enz_TPP-bd_dom"/>
</dbReference>
<evidence type="ECO:0000256" key="3">
    <source>
        <dbReference type="RuleBase" id="RU362132"/>
    </source>
</evidence>
<protein>
    <submittedName>
        <fullName evidence="7">Benzoylformate decarboxylase</fullName>
    </submittedName>
</protein>
<organism evidence="7 8">
    <name type="scientific">Streptomyces coacervatus</name>
    <dbReference type="NCBI Taxonomy" id="647381"/>
    <lineage>
        <taxon>Bacteria</taxon>
        <taxon>Bacillati</taxon>
        <taxon>Actinomycetota</taxon>
        <taxon>Actinomycetes</taxon>
        <taxon>Kitasatosporales</taxon>
        <taxon>Streptomycetaceae</taxon>
        <taxon>Streptomyces</taxon>
    </lineage>
</organism>
<proteinExistence type="inferred from homology"/>
<dbReference type="RefSeq" id="WP_275774387.1">
    <property type="nucleotide sequence ID" value="NZ_BAABDE010000006.1"/>
</dbReference>